<dbReference type="InterPro" id="IPR010982">
    <property type="entry name" value="Lambda_DNA-bd_dom_sf"/>
</dbReference>
<organism evidence="3">
    <name type="scientific">Tepidanaerobacter syntrophicus</name>
    <dbReference type="NCBI Taxonomy" id="224999"/>
    <lineage>
        <taxon>Bacteria</taxon>
        <taxon>Bacillati</taxon>
        <taxon>Bacillota</taxon>
        <taxon>Clostridia</taxon>
        <taxon>Thermosediminibacterales</taxon>
        <taxon>Tepidanaerobacteraceae</taxon>
        <taxon>Tepidanaerobacter</taxon>
    </lineage>
</organism>
<evidence type="ECO:0000256" key="1">
    <source>
        <dbReference type="ARBA" id="ARBA00023125"/>
    </source>
</evidence>
<dbReference type="Gene3D" id="1.10.260.40">
    <property type="entry name" value="lambda repressor-like DNA-binding domains"/>
    <property type="match status" value="1"/>
</dbReference>
<keyword evidence="1" id="KW-0238">DNA-binding</keyword>
<dbReference type="RefSeq" id="WP_059031284.1">
    <property type="nucleotide sequence ID" value="NZ_BSDN01000015.1"/>
</dbReference>
<evidence type="ECO:0000313" key="4">
    <source>
        <dbReference type="Proteomes" id="UP000062160"/>
    </source>
</evidence>
<dbReference type="PROSITE" id="PS50943">
    <property type="entry name" value="HTH_CROC1"/>
    <property type="match status" value="1"/>
</dbReference>
<dbReference type="STRING" id="224999.GCA_001485475_00152"/>
<dbReference type="Proteomes" id="UP000062160">
    <property type="component" value="Unassembled WGS sequence"/>
</dbReference>
<sequence>MEIGERIKHLREESRITQAELAKEIGVSPGNVGDWERGRAKPRFDALLALSRFFQISVDWLMTGEDTSYHKEVYPEKIVLQRQDLELLPLSNEEREILMKFRTLTESEQLKLKKLLDGKDTSTPLLKQ</sequence>
<gene>
    <name evidence="3" type="ORF">TSYNT_32</name>
</gene>
<dbReference type="SUPFAM" id="SSF47413">
    <property type="entry name" value="lambda repressor-like DNA-binding domains"/>
    <property type="match status" value="1"/>
</dbReference>
<feature type="domain" description="HTH cro/C1-type" evidence="2">
    <location>
        <begin position="7"/>
        <end position="61"/>
    </location>
</feature>
<evidence type="ECO:0000313" key="3">
    <source>
        <dbReference type="EMBL" id="GAQ24171.1"/>
    </source>
</evidence>
<accession>A0A0U9HDI7</accession>
<evidence type="ECO:0000259" key="2">
    <source>
        <dbReference type="PROSITE" id="PS50943"/>
    </source>
</evidence>
<dbReference type="PANTHER" id="PTHR46558:SF11">
    <property type="entry name" value="HTH-TYPE TRANSCRIPTIONAL REGULATOR XRE"/>
    <property type="match status" value="1"/>
</dbReference>
<proteinExistence type="predicted"/>
<dbReference type="CDD" id="cd00093">
    <property type="entry name" value="HTH_XRE"/>
    <property type="match status" value="1"/>
</dbReference>
<dbReference type="SMART" id="SM00530">
    <property type="entry name" value="HTH_XRE"/>
    <property type="match status" value="1"/>
</dbReference>
<protein>
    <submittedName>
        <fullName evidence="3">Helix-turn-helix domain-containing protein</fullName>
    </submittedName>
</protein>
<dbReference type="PANTHER" id="PTHR46558">
    <property type="entry name" value="TRACRIPTIONAL REGULATORY PROTEIN-RELATED-RELATED"/>
    <property type="match status" value="1"/>
</dbReference>
<name>A0A0U9HDI7_9FIRM</name>
<dbReference type="GO" id="GO:0003677">
    <property type="term" value="F:DNA binding"/>
    <property type="evidence" value="ECO:0007669"/>
    <property type="project" value="UniProtKB-KW"/>
</dbReference>
<dbReference type="Pfam" id="PF01381">
    <property type="entry name" value="HTH_3"/>
    <property type="match status" value="1"/>
</dbReference>
<reference evidence="3" key="1">
    <citation type="journal article" date="2016" name="Genome Announc.">
        <title>Draft Genome Sequence of the Syntrophic Lactate-Degrading Bacterium Tepidanaerobacter syntrophicus JLT.</title>
        <authorList>
            <person name="Matsuura N."/>
            <person name="Ohashi A."/>
            <person name="Tourlousse D.M."/>
            <person name="Sekiguchi Y."/>
        </authorList>
    </citation>
    <scope>NUCLEOTIDE SEQUENCE [LARGE SCALE GENOMIC DNA]</scope>
    <source>
        <strain evidence="3">JL</strain>
    </source>
</reference>
<dbReference type="InterPro" id="IPR001387">
    <property type="entry name" value="Cro/C1-type_HTH"/>
</dbReference>
<dbReference type="AlphaFoldDB" id="A0A0U9HDI7"/>
<keyword evidence="4" id="KW-1185">Reference proteome</keyword>
<dbReference type="EMBL" id="DF976997">
    <property type="protein sequence ID" value="GAQ24171.1"/>
    <property type="molecule type" value="Genomic_DNA"/>
</dbReference>